<feature type="domain" description="Aminoglycoside phosphotransferase" evidence="1">
    <location>
        <begin position="91"/>
        <end position="303"/>
    </location>
</feature>
<dbReference type="EMBL" id="BAAANO010000009">
    <property type="protein sequence ID" value="GAA2003389.1"/>
    <property type="molecule type" value="Genomic_DNA"/>
</dbReference>
<dbReference type="Gene3D" id="3.90.1200.10">
    <property type="match status" value="1"/>
</dbReference>
<dbReference type="InterPro" id="IPR002575">
    <property type="entry name" value="Aminoglycoside_PTrfase"/>
</dbReference>
<dbReference type="Gene3D" id="3.30.200.20">
    <property type="entry name" value="Phosphorylase Kinase, domain 1"/>
    <property type="match status" value="1"/>
</dbReference>
<dbReference type="Pfam" id="PF01636">
    <property type="entry name" value="APH"/>
    <property type="match status" value="1"/>
</dbReference>
<evidence type="ECO:0000313" key="3">
    <source>
        <dbReference type="Proteomes" id="UP001500755"/>
    </source>
</evidence>
<organism evidence="2 3">
    <name type="scientific">Brevibacterium samyangense</name>
    <dbReference type="NCBI Taxonomy" id="366888"/>
    <lineage>
        <taxon>Bacteria</taxon>
        <taxon>Bacillati</taxon>
        <taxon>Actinomycetota</taxon>
        <taxon>Actinomycetes</taxon>
        <taxon>Micrococcales</taxon>
        <taxon>Brevibacteriaceae</taxon>
        <taxon>Brevibacterium</taxon>
    </lineage>
</organism>
<dbReference type="InterPro" id="IPR041726">
    <property type="entry name" value="ACAD10_11_N"/>
</dbReference>
<protein>
    <submittedName>
        <fullName evidence="2">Phosphotransferase family protein</fullName>
    </submittedName>
</protein>
<reference evidence="2 3" key="1">
    <citation type="journal article" date="2019" name="Int. J. Syst. Evol. Microbiol.">
        <title>The Global Catalogue of Microorganisms (GCM) 10K type strain sequencing project: providing services to taxonomists for standard genome sequencing and annotation.</title>
        <authorList>
            <consortium name="The Broad Institute Genomics Platform"/>
            <consortium name="The Broad Institute Genome Sequencing Center for Infectious Disease"/>
            <person name="Wu L."/>
            <person name="Ma J."/>
        </authorList>
    </citation>
    <scope>NUCLEOTIDE SEQUENCE [LARGE SCALE GENOMIC DNA]</scope>
    <source>
        <strain evidence="2 3">JCM 14546</strain>
    </source>
</reference>
<dbReference type="Proteomes" id="UP001500755">
    <property type="component" value="Unassembled WGS sequence"/>
</dbReference>
<dbReference type="InterPro" id="IPR051678">
    <property type="entry name" value="AGP_Transferase"/>
</dbReference>
<dbReference type="RefSeq" id="WP_344307641.1">
    <property type="nucleotide sequence ID" value="NZ_BAAANO010000009.1"/>
</dbReference>
<dbReference type="SUPFAM" id="SSF56112">
    <property type="entry name" value="Protein kinase-like (PK-like)"/>
    <property type="match status" value="1"/>
</dbReference>
<keyword evidence="3" id="KW-1185">Reference proteome</keyword>
<gene>
    <name evidence="2" type="ORF">GCM10009755_10500</name>
</gene>
<proteinExistence type="predicted"/>
<accession>A0ABN2TCE4</accession>
<dbReference type="CDD" id="cd05154">
    <property type="entry name" value="ACAD10_11_N-like"/>
    <property type="match status" value="1"/>
</dbReference>
<evidence type="ECO:0000259" key="1">
    <source>
        <dbReference type="Pfam" id="PF01636"/>
    </source>
</evidence>
<name>A0ABN2TCE4_9MICO</name>
<sequence length="362" mass="38590">MTADAAAQHAREAGLDLGTLGTWLTGHLGPGRVENPDFLTGGTQNVLLAFDWVPGGAESTAEAPAGTAPDGATRRLIYRGPPVNKRKNSDQIMLREARVLAALAGTPVPHPEFVAACDDLSVLGNAFFVMDAVEGYNGVSEVPAHVLADEAWQHAAGLEHARAVAHLGNVDHLAAGLEGFGKPDRWLERQPGRWVGQLESYREFPEWPGLDHEGVEAIPAWLNARMDRVAAASRVGIIHGDCHAGNVLFTADRPGVAALVDWELSTLGDPLLDLGHLLASSYGNTLPGAPSKDEIVAAYGDVATRDVDEVDFYHVLACFRFGSILEGSQARAKAGLAPEEVGERLHERTVSLFDQAMEIIDG</sequence>
<dbReference type="PANTHER" id="PTHR21310">
    <property type="entry name" value="AMINOGLYCOSIDE PHOSPHOTRANSFERASE-RELATED-RELATED"/>
    <property type="match status" value="1"/>
</dbReference>
<dbReference type="PANTHER" id="PTHR21310:SF40">
    <property type="entry name" value="AMINOGLYCOSIDE PHOSPHOTRANSFERASE DOMAIN-CONTAINING PROTEIN-RELATED"/>
    <property type="match status" value="1"/>
</dbReference>
<comment type="caution">
    <text evidence="2">The sequence shown here is derived from an EMBL/GenBank/DDBJ whole genome shotgun (WGS) entry which is preliminary data.</text>
</comment>
<dbReference type="InterPro" id="IPR011009">
    <property type="entry name" value="Kinase-like_dom_sf"/>
</dbReference>
<evidence type="ECO:0000313" key="2">
    <source>
        <dbReference type="EMBL" id="GAA2003389.1"/>
    </source>
</evidence>